<dbReference type="PANTHER" id="PTHR37625:SF4">
    <property type="entry name" value="OUTER MEMBRANE LIPOPROTEIN"/>
    <property type="match status" value="1"/>
</dbReference>
<dbReference type="NCBIfam" id="TIGR03352">
    <property type="entry name" value="VI_chp_3"/>
    <property type="match status" value="1"/>
</dbReference>
<name>A0A323URU4_9RHOO</name>
<dbReference type="Pfam" id="PF12790">
    <property type="entry name" value="T6SS-SciN"/>
    <property type="match status" value="1"/>
</dbReference>
<dbReference type="PROSITE" id="PS51257">
    <property type="entry name" value="PROKAR_LIPOPROTEIN"/>
    <property type="match status" value="1"/>
</dbReference>
<dbReference type="OrthoDB" id="5471061at2"/>
<dbReference type="PANTHER" id="PTHR37625">
    <property type="entry name" value="OUTER MEMBRANE LIPOPROTEIN-RELATED"/>
    <property type="match status" value="1"/>
</dbReference>
<sequence>MACIGGRRGGWSGCLLTTMWATVASCLLLQAGCSMPSRPELPVPVEISLAASEHVNPTEQGRPSPVVLRVYELSGRDFFQSADFFELLGGRDRAKDAEVIAVHEFVMMPGELRVLRRRTELGTRFLGVAVGYRDTQGSIWRALAAVPAPYRAGRLWSAETSPERKYRIVVGEKAVVINAADS</sequence>
<evidence type="ECO:0000313" key="1">
    <source>
        <dbReference type="EMBL" id="PZA15067.1"/>
    </source>
</evidence>
<dbReference type="EMBL" id="QKOE01000018">
    <property type="protein sequence ID" value="PZA15067.1"/>
    <property type="molecule type" value="Genomic_DNA"/>
</dbReference>
<dbReference type="InterPro" id="IPR017734">
    <property type="entry name" value="T6SS_SciN"/>
</dbReference>
<protein>
    <submittedName>
        <fullName evidence="1">Type VI secretion system lipoprotein TssJ</fullName>
    </submittedName>
</protein>
<reference evidence="1 2" key="1">
    <citation type="submission" date="2018-06" db="EMBL/GenBank/DDBJ databases">
        <title>Azoarcus communis strain SWub3 genome.</title>
        <authorList>
            <person name="Zorraquino Salvo V."/>
            <person name="Toubiana D."/>
            <person name="Blumwald E."/>
        </authorList>
    </citation>
    <scope>NUCLEOTIDE SEQUENCE [LARGE SCALE GENOMIC DNA]</scope>
    <source>
        <strain evidence="1 2">SWub3</strain>
    </source>
</reference>
<gene>
    <name evidence="1" type="primary">tssJ</name>
    <name evidence="1" type="ORF">DNK49_18900</name>
</gene>
<keyword evidence="2" id="KW-1185">Reference proteome</keyword>
<proteinExistence type="predicted"/>
<organism evidence="1 2">
    <name type="scientific">Parazoarcus communis SWub3 = DSM 12120</name>
    <dbReference type="NCBI Taxonomy" id="1121029"/>
    <lineage>
        <taxon>Bacteria</taxon>
        <taxon>Pseudomonadati</taxon>
        <taxon>Pseudomonadota</taxon>
        <taxon>Betaproteobacteria</taxon>
        <taxon>Rhodocyclales</taxon>
        <taxon>Zoogloeaceae</taxon>
        <taxon>Parazoarcus</taxon>
    </lineage>
</organism>
<comment type="caution">
    <text evidence="1">The sequence shown here is derived from an EMBL/GenBank/DDBJ whole genome shotgun (WGS) entry which is preliminary data.</text>
</comment>
<keyword evidence="1" id="KW-0449">Lipoprotein</keyword>
<dbReference type="AlphaFoldDB" id="A0A323URU4"/>
<dbReference type="Gene3D" id="2.60.40.4150">
    <property type="entry name" value="Type VI secretion system, lipoprotein SciN"/>
    <property type="match status" value="1"/>
</dbReference>
<dbReference type="RefSeq" id="WP_110528289.1">
    <property type="nucleotide sequence ID" value="NZ_QKOE01000018.1"/>
</dbReference>
<dbReference type="Proteomes" id="UP000248259">
    <property type="component" value="Unassembled WGS sequence"/>
</dbReference>
<evidence type="ECO:0000313" key="2">
    <source>
        <dbReference type="Proteomes" id="UP000248259"/>
    </source>
</evidence>
<dbReference type="InterPro" id="IPR038706">
    <property type="entry name" value="Type_VI_SciN-like_sf"/>
</dbReference>
<accession>A0A323URU4</accession>